<evidence type="ECO:0000313" key="1">
    <source>
        <dbReference type="EMBL" id="GAA0278788.1"/>
    </source>
</evidence>
<proteinExistence type="predicted"/>
<dbReference type="Proteomes" id="UP001500967">
    <property type="component" value="Unassembled WGS sequence"/>
</dbReference>
<sequence>MESWDALLRRQHGAATRDQLLAHGFTRGHWSAQVAASRWQRPIPGIYVVFNGPLPRMTRYWVAVLHAGPGAALSHRTAGLVWGLIPERREQAIHVTIVRPRNARSRRGLVVHRSRVPFVPAGSPPCTGVARTAVDLCATARTPADRAAVLGRTAQQYPQALREARDFARAHPRMPGRDEFFAVLADVEGGAHSALEWLFLVDVERAHGLPGGERQRAVNGTRQDVGLVEFRTTIELDGRAAHEPIPARWRDLARDNAAGRRREITLRYGWQDVRWRPCAVAAEVAETIRGGGWTGVPTPCGPNCEVAAAWPLPPDS</sequence>
<organism evidence="1 2">
    <name type="scientific">Cryptosporangium japonicum</name>
    <dbReference type="NCBI Taxonomy" id="80872"/>
    <lineage>
        <taxon>Bacteria</taxon>
        <taxon>Bacillati</taxon>
        <taxon>Actinomycetota</taxon>
        <taxon>Actinomycetes</taxon>
        <taxon>Cryptosporangiales</taxon>
        <taxon>Cryptosporangiaceae</taxon>
        <taxon>Cryptosporangium</taxon>
    </lineage>
</organism>
<dbReference type="EMBL" id="BAAAGX010000040">
    <property type="protein sequence ID" value="GAA0278788.1"/>
    <property type="molecule type" value="Genomic_DNA"/>
</dbReference>
<comment type="caution">
    <text evidence="1">The sequence shown here is derived from an EMBL/GenBank/DDBJ whole genome shotgun (WGS) entry which is preliminary data.</text>
</comment>
<gene>
    <name evidence="1" type="ORF">GCM10009539_78280</name>
</gene>
<evidence type="ECO:0008006" key="3">
    <source>
        <dbReference type="Google" id="ProtNLM"/>
    </source>
</evidence>
<protein>
    <recommendedName>
        <fullName evidence="3">Transcriptional regulator, AbiEi antitoxin, Type IV TA system</fullName>
    </recommendedName>
</protein>
<reference evidence="2" key="1">
    <citation type="journal article" date="2019" name="Int. J. Syst. Evol. Microbiol.">
        <title>The Global Catalogue of Microorganisms (GCM) 10K type strain sequencing project: providing services to taxonomists for standard genome sequencing and annotation.</title>
        <authorList>
            <consortium name="The Broad Institute Genomics Platform"/>
            <consortium name="The Broad Institute Genome Sequencing Center for Infectious Disease"/>
            <person name="Wu L."/>
            <person name="Ma J."/>
        </authorList>
    </citation>
    <scope>NUCLEOTIDE SEQUENCE [LARGE SCALE GENOMIC DNA]</scope>
    <source>
        <strain evidence="2">JCM 10425</strain>
    </source>
</reference>
<dbReference type="RefSeq" id="WP_344654023.1">
    <property type="nucleotide sequence ID" value="NZ_BAAAGX010000040.1"/>
</dbReference>
<accession>A0ABP3EW70</accession>
<name>A0ABP3EW70_9ACTN</name>
<keyword evidence="2" id="KW-1185">Reference proteome</keyword>
<evidence type="ECO:0000313" key="2">
    <source>
        <dbReference type="Proteomes" id="UP001500967"/>
    </source>
</evidence>